<reference evidence="14" key="1">
    <citation type="submission" date="2025-08" db="UniProtKB">
        <authorList>
            <consortium name="RefSeq"/>
        </authorList>
    </citation>
    <scope>IDENTIFICATION</scope>
    <source>
        <tissue evidence="14">Whole body</tissue>
    </source>
</reference>
<dbReference type="GO" id="GO:0015293">
    <property type="term" value="F:symporter activity"/>
    <property type="evidence" value="ECO:0007669"/>
    <property type="project" value="TreeGrafter"/>
</dbReference>
<feature type="transmembrane region" description="Helical" evidence="12">
    <location>
        <begin position="79"/>
        <end position="102"/>
    </location>
</feature>
<comment type="subcellular location">
    <subcellularLocation>
        <location evidence="1">Cell membrane</location>
        <topology evidence="1">Multi-pass membrane protein</topology>
    </subcellularLocation>
</comment>
<keyword evidence="5 12" id="KW-0812">Transmembrane</keyword>
<evidence type="ECO:0000256" key="1">
    <source>
        <dbReference type="ARBA" id="ARBA00004651"/>
    </source>
</evidence>
<evidence type="ECO:0000256" key="6">
    <source>
        <dbReference type="ARBA" id="ARBA00022989"/>
    </source>
</evidence>
<feature type="transmembrane region" description="Helical" evidence="12">
    <location>
        <begin position="334"/>
        <end position="357"/>
    </location>
</feature>
<evidence type="ECO:0000256" key="3">
    <source>
        <dbReference type="ARBA" id="ARBA00022448"/>
    </source>
</evidence>
<feature type="transmembrane region" description="Helical" evidence="12">
    <location>
        <begin position="378"/>
        <end position="398"/>
    </location>
</feature>
<evidence type="ECO:0000256" key="12">
    <source>
        <dbReference type="SAM" id="Phobius"/>
    </source>
</evidence>
<dbReference type="GO" id="GO:0005886">
    <property type="term" value="C:plasma membrane"/>
    <property type="evidence" value="ECO:0007669"/>
    <property type="project" value="UniProtKB-SubCell"/>
</dbReference>
<gene>
    <name evidence="14" type="primary">LOC112679262</name>
</gene>
<keyword evidence="4" id="KW-1003">Cell membrane</keyword>
<dbReference type="NCBIfam" id="TIGR00813">
    <property type="entry name" value="sss"/>
    <property type="match status" value="1"/>
</dbReference>
<feature type="transmembrane region" description="Helical" evidence="12">
    <location>
        <begin position="6"/>
        <end position="28"/>
    </location>
</feature>
<evidence type="ECO:0000256" key="9">
    <source>
        <dbReference type="ARBA" id="ARBA00023136"/>
    </source>
</evidence>
<accession>A0A8B8F287</accession>
<keyword evidence="13" id="KW-1185">Reference proteome</keyword>
<keyword evidence="10" id="KW-0739">Sodium transport</keyword>
<evidence type="ECO:0000313" key="13">
    <source>
        <dbReference type="Proteomes" id="UP000694846"/>
    </source>
</evidence>
<proteinExistence type="inferred from homology"/>
<dbReference type="InterPro" id="IPR001734">
    <property type="entry name" value="Na/solute_symporter"/>
</dbReference>
<dbReference type="GeneID" id="112679262"/>
<feature type="transmembrane region" description="Helical" evidence="12">
    <location>
        <begin position="188"/>
        <end position="215"/>
    </location>
</feature>
<feature type="transmembrane region" description="Helical" evidence="12">
    <location>
        <begin position="157"/>
        <end position="176"/>
    </location>
</feature>
<keyword evidence="7" id="KW-0915">Sodium</keyword>
<evidence type="ECO:0000256" key="7">
    <source>
        <dbReference type="ARBA" id="ARBA00023053"/>
    </source>
</evidence>
<comment type="similarity">
    <text evidence="2 11">Belongs to the sodium:solute symporter (SSF) (TC 2.A.21) family.</text>
</comment>
<feature type="transmembrane region" description="Helical" evidence="12">
    <location>
        <begin position="48"/>
        <end position="67"/>
    </location>
</feature>
<dbReference type="RefSeq" id="XP_025404788.1">
    <property type="nucleotide sequence ID" value="XM_025549003.1"/>
</dbReference>
<dbReference type="PANTHER" id="PTHR42985">
    <property type="entry name" value="SODIUM-COUPLED MONOCARBOXYLATE TRANSPORTER"/>
    <property type="match status" value="1"/>
</dbReference>
<feature type="transmembrane region" description="Helical" evidence="12">
    <location>
        <begin position="274"/>
        <end position="296"/>
    </location>
</feature>
<dbReference type="PANTHER" id="PTHR42985:SF40">
    <property type="entry name" value="LD47995P-RELATED"/>
    <property type="match status" value="1"/>
</dbReference>
<evidence type="ECO:0000256" key="4">
    <source>
        <dbReference type="ARBA" id="ARBA00022475"/>
    </source>
</evidence>
<dbReference type="Pfam" id="PF00474">
    <property type="entry name" value="SSF"/>
    <property type="match status" value="1"/>
</dbReference>
<dbReference type="PROSITE" id="PS50283">
    <property type="entry name" value="NA_SOLUT_SYMP_3"/>
    <property type="match status" value="1"/>
</dbReference>
<keyword evidence="3" id="KW-0813">Transport</keyword>
<evidence type="ECO:0000256" key="11">
    <source>
        <dbReference type="RuleBase" id="RU362091"/>
    </source>
</evidence>
<feature type="transmembrane region" description="Helical" evidence="12">
    <location>
        <begin position="235"/>
        <end position="253"/>
    </location>
</feature>
<dbReference type="Proteomes" id="UP000694846">
    <property type="component" value="Unplaced"/>
</dbReference>
<organism evidence="13 14">
    <name type="scientific">Sipha flava</name>
    <name type="common">yellow sugarcane aphid</name>
    <dbReference type="NCBI Taxonomy" id="143950"/>
    <lineage>
        <taxon>Eukaryota</taxon>
        <taxon>Metazoa</taxon>
        <taxon>Ecdysozoa</taxon>
        <taxon>Arthropoda</taxon>
        <taxon>Hexapoda</taxon>
        <taxon>Insecta</taxon>
        <taxon>Pterygota</taxon>
        <taxon>Neoptera</taxon>
        <taxon>Paraneoptera</taxon>
        <taxon>Hemiptera</taxon>
        <taxon>Sternorrhyncha</taxon>
        <taxon>Aphidomorpha</taxon>
        <taxon>Aphidoidea</taxon>
        <taxon>Aphididae</taxon>
        <taxon>Sipha</taxon>
    </lineage>
</organism>
<dbReference type="InterPro" id="IPR038377">
    <property type="entry name" value="Na/Glc_symporter_sf"/>
</dbReference>
<feature type="transmembrane region" description="Helical" evidence="12">
    <location>
        <begin position="436"/>
        <end position="455"/>
    </location>
</feature>
<feature type="transmembrane region" description="Helical" evidence="12">
    <location>
        <begin position="123"/>
        <end position="145"/>
    </location>
</feature>
<dbReference type="CDD" id="cd11492">
    <property type="entry name" value="SLC5sbd_NIS-SMVT"/>
    <property type="match status" value="1"/>
</dbReference>
<dbReference type="GO" id="GO:0006814">
    <property type="term" value="P:sodium ion transport"/>
    <property type="evidence" value="ECO:0007669"/>
    <property type="project" value="UniProtKB-KW"/>
</dbReference>
<evidence type="ECO:0000256" key="5">
    <source>
        <dbReference type="ARBA" id="ARBA00022692"/>
    </source>
</evidence>
<keyword evidence="9 12" id="KW-0472">Membrane</keyword>
<feature type="transmembrane region" description="Helical" evidence="12">
    <location>
        <begin position="502"/>
        <end position="524"/>
    </location>
</feature>
<keyword evidence="6 12" id="KW-1133">Transmembrane helix</keyword>
<feature type="transmembrane region" description="Helical" evidence="12">
    <location>
        <begin position="404"/>
        <end position="429"/>
    </location>
</feature>
<sequence length="555" mass="60847">MAPLGIADYVVFAFTLIASASVGVYYRFTGGKQKTTQEYMLGNKNQKVLPVAFSLMASFTSAILMYGLSAEIFYHSTQFSIVVIGYTLAIPVVGYVYLPVFFKLGNLSLYEYLEKRFGSVTRVATSLAFSVQMILYMAIVLYVPALTLEAVTGLPRTVSIVLVGMVCVFYSTIGGIKAVIITDLFQSLLMYSSIIAVIGIAVYEQGGVLNIWKIAEEYGRIDFGNFNIDPTVRHSWFSIIIGGTFTHFSLYAVNQTQMQRLLTMKDYKSAVAALWWSLPLMVMISLLTSFSGLAMFSKYYGCDPIKSGRISSGDQLMPLYAMDTMGSIPGLTGLFVAGIFSSALSSVSPILNSLAAITVEDYIKPFKAREMSDEYRVGCMKIMVLTYGSVCIVLAFLAKYFGSVYQGALTIFGVIGGPVSAVFTLGVLVPFVNQNGAVTGLLLGLAFTSVLGFGGPKPPIENLPTSTEACTVVTNRSSSNASGLPLGDFHHDDYMYLYRISYMYYIVLGFLVTLVVALIVSALFRGKNRDLNPDLFTPFVARRLKRRENEYNQSQ</sequence>
<dbReference type="Gene3D" id="1.20.1730.10">
    <property type="entry name" value="Sodium/glucose cotransporter"/>
    <property type="match status" value="1"/>
</dbReference>
<dbReference type="InterPro" id="IPR051163">
    <property type="entry name" value="Sodium:Solute_Symporter_SSF"/>
</dbReference>
<evidence type="ECO:0000256" key="10">
    <source>
        <dbReference type="ARBA" id="ARBA00023201"/>
    </source>
</evidence>
<dbReference type="AlphaFoldDB" id="A0A8B8F287"/>
<keyword evidence="8" id="KW-0406">Ion transport</keyword>
<evidence type="ECO:0000256" key="8">
    <source>
        <dbReference type="ARBA" id="ARBA00023065"/>
    </source>
</evidence>
<dbReference type="OrthoDB" id="6132759at2759"/>
<evidence type="ECO:0000313" key="14">
    <source>
        <dbReference type="RefSeq" id="XP_025404788.1"/>
    </source>
</evidence>
<name>A0A8B8F287_9HEMI</name>
<protein>
    <submittedName>
        <fullName evidence="14">Sodium-dependent multivitamin transporter</fullName>
    </submittedName>
</protein>
<evidence type="ECO:0000256" key="2">
    <source>
        <dbReference type="ARBA" id="ARBA00006434"/>
    </source>
</evidence>